<dbReference type="AlphaFoldDB" id="B7KC10"/>
<feature type="domain" description="FHA" evidence="2">
    <location>
        <begin position="26"/>
        <end position="74"/>
    </location>
</feature>
<dbReference type="SUPFAM" id="SSF49879">
    <property type="entry name" value="SMAD/FHA domain"/>
    <property type="match status" value="1"/>
</dbReference>
<dbReference type="eggNOG" id="COG1716">
    <property type="taxonomic scope" value="Bacteria"/>
</dbReference>
<evidence type="ECO:0000256" key="1">
    <source>
        <dbReference type="SAM" id="MobiDB-lite"/>
    </source>
</evidence>
<gene>
    <name evidence="3" type="ordered locus">PCC7424_0365</name>
</gene>
<sequence>MITLTLLHPTKTIPLQHWTFKDESTIRIGRGIDNNVVLYSAVVSRHHLELRQKGLEWELESFGANGTFIEGKLITQTLAVDDGMVIRLASSGPKIQINLTSEETSSAPSTTQTQFQSQ</sequence>
<dbReference type="STRING" id="65393.PCC7424_0365"/>
<feature type="compositionally biased region" description="Low complexity" evidence="1">
    <location>
        <begin position="100"/>
        <end position="118"/>
    </location>
</feature>
<dbReference type="PROSITE" id="PS50006">
    <property type="entry name" value="FHA_DOMAIN"/>
    <property type="match status" value="1"/>
</dbReference>
<evidence type="ECO:0000313" key="4">
    <source>
        <dbReference type="Proteomes" id="UP000002384"/>
    </source>
</evidence>
<dbReference type="SMART" id="SM00240">
    <property type="entry name" value="FHA"/>
    <property type="match status" value="1"/>
</dbReference>
<name>B7KC10_GLOC7</name>
<dbReference type="Pfam" id="PF00498">
    <property type="entry name" value="FHA"/>
    <property type="match status" value="1"/>
</dbReference>
<dbReference type="KEGG" id="cyc:PCC7424_0365"/>
<proteinExistence type="predicted"/>
<accession>B7KC10</accession>
<dbReference type="EMBL" id="CP001291">
    <property type="protein sequence ID" value="ACK68833.1"/>
    <property type="molecule type" value="Genomic_DNA"/>
</dbReference>
<dbReference type="Gene3D" id="2.60.200.20">
    <property type="match status" value="1"/>
</dbReference>
<dbReference type="InterPro" id="IPR000253">
    <property type="entry name" value="FHA_dom"/>
</dbReference>
<dbReference type="HOGENOM" id="CLU_132085_1_0_3"/>
<keyword evidence="4" id="KW-1185">Reference proteome</keyword>
<organism evidence="3 4">
    <name type="scientific">Gloeothece citriformis (strain PCC 7424)</name>
    <name type="common">Cyanothece sp. (strain PCC 7424)</name>
    <dbReference type="NCBI Taxonomy" id="65393"/>
    <lineage>
        <taxon>Bacteria</taxon>
        <taxon>Bacillati</taxon>
        <taxon>Cyanobacteriota</taxon>
        <taxon>Cyanophyceae</taxon>
        <taxon>Oscillatoriophycideae</taxon>
        <taxon>Chroococcales</taxon>
        <taxon>Aphanothecaceae</taxon>
        <taxon>Gloeothece</taxon>
        <taxon>Gloeothece citriformis</taxon>
    </lineage>
</organism>
<dbReference type="InterPro" id="IPR008984">
    <property type="entry name" value="SMAD_FHA_dom_sf"/>
</dbReference>
<evidence type="ECO:0000313" key="3">
    <source>
        <dbReference type="EMBL" id="ACK68833.1"/>
    </source>
</evidence>
<dbReference type="OrthoDB" id="514712at2"/>
<reference evidence="4" key="1">
    <citation type="journal article" date="2011" name="MBio">
        <title>Novel metabolic attributes of the genus Cyanothece, comprising a group of unicellular nitrogen-fixing Cyanobacteria.</title>
        <authorList>
            <person name="Bandyopadhyay A."/>
            <person name="Elvitigala T."/>
            <person name="Welsh E."/>
            <person name="Stockel J."/>
            <person name="Liberton M."/>
            <person name="Min H."/>
            <person name="Sherman L.A."/>
            <person name="Pakrasi H.B."/>
        </authorList>
    </citation>
    <scope>NUCLEOTIDE SEQUENCE [LARGE SCALE GENOMIC DNA]</scope>
    <source>
        <strain evidence="4">PCC 7424</strain>
    </source>
</reference>
<dbReference type="RefSeq" id="WP_012597783.1">
    <property type="nucleotide sequence ID" value="NC_011729.1"/>
</dbReference>
<protein>
    <submittedName>
        <fullName evidence="3">FHA domain containing protein</fullName>
    </submittedName>
</protein>
<evidence type="ECO:0000259" key="2">
    <source>
        <dbReference type="PROSITE" id="PS50006"/>
    </source>
</evidence>
<feature type="region of interest" description="Disordered" evidence="1">
    <location>
        <begin position="99"/>
        <end position="118"/>
    </location>
</feature>
<dbReference type="Proteomes" id="UP000002384">
    <property type="component" value="Chromosome"/>
</dbReference>